<dbReference type="Proteomes" id="UP001419910">
    <property type="component" value="Unassembled WGS sequence"/>
</dbReference>
<dbReference type="SUPFAM" id="SSF81593">
    <property type="entry name" value="Nucleotidyltransferase substrate binding subunit/domain"/>
    <property type="match status" value="1"/>
</dbReference>
<accession>A0ABU9XX05</accession>
<proteinExistence type="predicted"/>
<reference evidence="1 2" key="1">
    <citation type="submission" date="2024-05" db="EMBL/GenBank/DDBJ databases">
        <authorList>
            <person name="Liu Q."/>
            <person name="Xin Y.-H."/>
        </authorList>
    </citation>
    <scope>NUCLEOTIDE SEQUENCE [LARGE SCALE GENOMIC DNA]</scope>
    <source>
        <strain evidence="1 2">CGMCC 1.10181</strain>
    </source>
</reference>
<sequence>MTTERPPVSGPQFEAMMAQIDFKLTQDGVDIPGRSMLAVREVSLRYNLSIPLGGDPARLPRELAENLALSNAIKSWYDNVYGDRQKIDVCPGRTIVEVDGDLYAMRIPRAFGSARYVVGRNWLDTPDITRGPATRNVVQLLEDMTPAKAARLSAMALDSIAAAFETALPASYTLENTSHDLMRIARGDVDVAVGSLMVRHGRYGESKWASLQAAEKIFKAAIELAGGNYTFTHVLAELDKMLVATGLVFDVRAQIGAIQCQPAIRYGKESCTREEALAAHHASLEMVNILRDAGAKFELGIGGMRRSP</sequence>
<evidence type="ECO:0000313" key="1">
    <source>
        <dbReference type="EMBL" id="MEN2788076.1"/>
    </source>
</evidence>
<protein>
    <recommendedName>
        <fullName evidence="3">HEPN domain-containing protein</fullName>
    </recommendedName>
</protein>
<dbReference type="EMBL" id="JBDIME010000001">
    <property type="protein sequence ID" value="MEN2788076.1"/>
    <property type="molecule type" value="Genomic_DNA"/>
</dbReference>
<comment type="caution">
    <text evidence="1">The sequence shown here is derived from an EMBL/GenBank/DDBJ whole genome shotgun (WGS) entry which is preliminary data.</text>
</comment>
<gene>
    <name evidence="1" type="ORF">ABC974_00405</name>
</gene>
<dbReference type="RefSeq" id="WP_343887647.1">
    <property type="nucleotide sequence ID" value="NZ_BAAAEH010000005.1"/>
</dbReference>
<evidence type="ECO:0000313" key="2">
    <source>
        <dbReference type="Proteomes" id="UP001419910"/>
    </source>
</evidence>
<keyword evidence="2" id="KW-1185">Reference proteome</keyword>
<evidence type="ECO:0008006" key="3">
    <source>
        <dbReference type="Google" id="ProtNLM"/>
    </source>
</evidence>
<name>A0ABU9XX05_9SPHN</name>
<organism evidence="1 2">
    <name type="scientific">Sphingomonas oligophenolica</name>
    <dbReference type="NCBI Taxonomy" id="301154"/>
    <lineage>
        <taxon>Bacteria</taxon>
        <taxon>Pseudomonadati</taxon>
        <taxon>Pseudomonadota</taxon>
        <taxon>Alphaproteobacteria</taxon>
        <taxon>Sphingomonadales</taxon>
        <taxon>Sphingomonadaceae</taxon>
        <taxon>Sphingomonas</taxon>
    </lineage>
</organism>